<dbReference type="EMBL" id="MIJF01000013">
    <property type="protein sequence ID" value="OEF99864.1"/>
    <property type="molecule type" value="Genomic_DNA"/>
</dbReference>
<accession>A0A1D2YVW4</accession>
<dbReference type="RefSeq" id="WP_069656351.1">
    <property type="nucleotide sequence ID" value="NZ_MIJF01000013.1"/>
</dbReference>
<proteinExistence type="predicted"/>
<dbReference type="Pfam" id="PF09148">
    <property type="entry name" value="DUF1934"/>
    <property type="match status" value="1"/>
</dbReference>
<dbReference type="InterPro" id="IPR012674">
    <property type="entry name" value="Calycin"/>
</dbReference>
<comment type="caution">
    <text evidence="1">The sequence shown here is derived from an EMBL/GenBank/DDBJ whole genome shotgun (WGS) entry which is preliminary data.</text>
</comment>
<sequence>MSTKVNIRIKSKIVYDNGEKETINEKYTGTIFEKNSAYYLRYQENSEQQFGKTWTIVKWNKFGLPLELSIIRQGDITMNQVFREGYQHRSHYRSPYGKMEIEVYTQKLSFQNKATTGGEILLEYEMKANNQFIGRYQLEIDYLE</sequence>
<dbReference type="SUPFAM" id="SSF50814">
    <property type="entry name" value="Lipocalins"/>
    <property type="match status" value="1"/>
</dbReference>
<evidence type="ECO:0008006" key="3">
    <source>
        <dbReference type="Google" id="ProtNLM"/>
    </source>
</evidence>
<dbReference type="OrthoDB" id="2352933at2"/>
<name>A0A1D2YVW4_9BACI</name>
<reference evidence="1 2" key="1">
    <citation type="submission" date="2016-09" db="EMBL/GenBank/DDBJ databases">
        <title>Draft genome sequence for the type strain of Vulcanibacillus modesticaldus BR, a strictly anaerobic, moderately thermophilic, and nitrate-reducing bacterium from deep sea-hydrothermal vents of the Mid-Atlantic Ridge.</title>
        <authorList>
            <person name="Abin C.A."/>
            <person name="Hollibaugh J.T."/>
        </authorList>
    </citation>
    <scope>NUCLEOTIDE SEQUENCE [LARGE SCALE GENOMIC DNA]</scope>
    <source>
        <strain evidence="1 2">BR</strain>
    </source>
</reference>
<dbReference type="AlphaFoldDB" id="A0A1D2YVW4"/>
<dbReference type="Proteomes" id="UP000243739">
    <property type="component" value="Unassembled WGS sequence"/>
</dbReference>
<protein>
    <recommendedName>
        <fullName evidence="3">DUF1934 domain-containing protein</fullName>
    </recommendedName>
</protein>
<dbReference type="Gene3D" id="2.40.128.20">
    <property type="match status" value="1"/>
</dbReference>
<gene>
    <name evidence="1" type="ORF">BHF71_01430</name>
</gene>
<organism evidence="1 2">
    <name type="scientific">Vulcanibacillus modesticaldus</name>
    <dbReference type="NCBI Taxonomy" id="337097"/>
    <lineage>
        <taxon>Bacteria</taxon>
        <taxon>Bacillati</taxon>
        <taxon>Bacillota</taxon>
        <taxon>Bacilli</taxon>
        <taxon>Bacillales</taxon>
        <taxon>Bacillaceae</taxon>
        <taxon>Vulcanibacillus</taxon>
    </lineage>
</organism>
<evidence type="ECO:0000313" key="2">
    <source>
        <dbReference type="Proteomes" id="UP000243739"/>
    </source>
</evidence>
<keyword evidence="2" id="KW-1185">Reference proteome</keyword>
<dbReference type="STRING" id="337097.BHF71_01430"/>
<evidence type="ECO:0000313" key="1">
    <source>
        <dbReference type="EMBL" id="OEF99864.1"/>
    </source>
</evidence>
<dbReference type="InterPro" id="IPR015231">
    <property type="entry name" value="DUF1934"/>
</dbReference>